<dbReference type="PANTHER" id="PTHR23025:SF3">
    <property type="entry name" value="HORMONE-SENSITIVE LIPASE"/>
    <property type="match status" value="1"/>
</dbReference>
<dbReference type="SUPFAM" id="SSF53474">
    <property type="entry name" value="alpha/beta-Hydrolases"/>
    <property type="match status" value="1"/>
</dbReference>
<dbReference type="PANTHER" id="PTHR23025">
    <property type="entry name" value="TRIACYLGLYCEROL LIPASE"/>
    <property type="match status" value="1"/>
</dbReference>
<evidence type="ECO:0000256" key="1">
    <source>
        <dbReference type="PROSITE-ProRule" id="PRU10038"/>
    </source>
</evidence>
<feature type="region of interest" description="Disordered" evidence="2">
    <location>
        <begin position="716"/>
        <end position="755"/>
    </location>
</feature>
<reference evidence="4 5" key="1">
    <citation type="journal article" date="2013" name="Fungal Biol.">
        <title>Analysis of microsatellite markers in the genome of the plant pathogen Ceratocystis fimbriata.</title>
        <authorList>
            <person name="Simpson M.C."/>
            <person name="Wilken P.M."/>
            <person name="Coetzee M.P."/>
            <person name="Wingfield M.J."/>
            <person name="Wingfield B.D."/>
        </authorList>
    </citation>
    <scope>NUCLEOTIDE SEQUENCE [LARGE SCALE GENOMIC DNA]</scope>
    <source>
        <strain evidence="4 5">CBS 114723</strain>
    </source>
</reference>
<feature type="region of interest" description="Disordered" evidence="2">
    <location>
        <begin position="641"/>
        <end position="683"/>
    </location>
</feature>
<dbReference type="InterPro" id="IPR029058">
    <property type="entry name" value="AB_hydrolase_fold"/>
</dbReference>
<feature type="region of interest" description="Disordered" evidence="2">
    <location>
        <begin position="366"/>
        <end position="461"/>
    </location>
</feature>
<dbReference type="STRING" id="1035309.A0A2C5XFI4"/>
<feature type="compositionally biased region" description="Low complexity" evidence="2">
    <location>
        <begin position="434"/>
        <end position="449"/>
    </location>
</feature>
<reference evidence="4 5" key="2">
    <citation type="journal article" date="2013" name="IMA Fungus">
        <title>IMA Genome-F 1: Ceratocystis fimbriata: Draft nuclear genome sequence for the plant pathogen, Ceratocystis fimbriata.</title>
        <authorList>
            <person name="Wilken P.M."/>
            <person name="Steenkamp E.T."/>
            <person name="Wingfield M.J."/>
            <person name="de Beer Z.W."/>
            <person name="Wingfield B.D."/>
        </authorList>
    </citation>
    <scope>NUCLEOTIDE SEQUENCE [LARGE SCALE GENOMIC DNA]</scope>
    <source>
        <strain evidence="4 5">CBS 114723</strain>
    </source>
</reference>
<keyword evidence="5" id="KW-1185">Reference proteome</keyword>
<dbReference type="OrthoDB" id="5570009at2759"/>
<evidence type="ECO:0000313" key="5">
    <source>
        <dbReference type="Proteomes" id="UP000222788"/>
    </source>
</evidence>
<dbReference type="GO" id="GO:0005829">
    <property type="term" value="C:cytosol"/>
    <property type="evidence" value="ECO:0007669"/>
    <property type="project" value="TreeGrafter"/>
</dbReference>
<dbReference type="GO" id="GO:0004771">
    <property type="term" value="F:sterol ester esterase activity"/>
    <property type="evidence" value="ECO:0007669"/>
    <property type="project" value="TreeGrafter"/>
</dbReference>
<accession>A0A2C5XFI4</accession>
<feature type="active site" evidence="1">
    <location>
        <position position="297"/>
    </location>
</feature>
<feature type="compositionally biased region" description="Low complexity" evidence="2">
    <location>
        <begin position="417"/>
        <end position="427"/>
    </location>
</feature>
<proteinExistence type="predicted"/>
<dbReference type="AlphaFoldDB" id="A0A2C5XFI4"/>
<dbReference type="EMBL" id="APWK03000014">
    <property type="protein sequence ID" value="PHH55223.1"/>
    <property type="molecule type" value="Genomic_DNA"/>
</dbReference>
<dbReference type="PROSITE" id="PS01174">
    <property type="entry name" value="LIPASE_GDXG_SER"/>
    <property type="match status" value="1"/>
</dbReference>
<evidence type="ECO:0000313" key="4">
    <source>
        <dbReference type="EMBL" id="PHH55223.1"/>
    </source>
</evidence>
<feature type="domain" description="Alpha/beta hydrolase fold-3" evidence="3">
    <location>
        <begin position="218"/>
        <end position="373"/>
    </location>
</feature>
<name>A0A2C5XFI4_9PEZI</name>
<evidence type="ECO:0000256" key="2">
    <source>
        <dbReference type="SAM" id="MobiDB-lite"/>
    </source>
</evidence>
<dbReference type="Pfam" id="PF07859">
    <property type="entry name" value="Abhydrolase_3"/>
    <property type="match status" value="2"/>
</dbReference>
<dbReference type="GO" id="GO:0004806">
    <property type="term" value="F:triacylglycerol lipase activity"/>
    <property type="evidence" value="ECO:0007669"/>
    <property type="project" value="TreeGrafter"/>
</dbReference>
<dbReference type="Proteomes" id="UP000222788">
    <property type="component" value="Unassembled WGS sequence"/>
</dbReference>
<organism evidence="4 5">
    <name type="scientific">Ceratocystis fimbriata CBS 114723</name>
    <dbReference type="NCBI Taxonomy" id="1035309"/>
    <lineage>
        <taxon>Eukaryota</taxon>
        <taxon>Fungi</taxon>
        <taxon>Dikarya</taxon>
        <taxon>Ascomycota</taxon>
        <taxon>Pezizomycotina</taxon>
        <taxon>Sordariomycetes</taxon>
        <taxon>Hypocreomycetidae</taxon>
        <taxon>Microascales</taxon>
        <taxon>Ceratocystidaceae</taxon>
        <taxon>Ceratocystis</taxon>
    </lineage>
</organism>
<feature type="region of interest" description="Disordered" evidence="2">
    <location>
        <begin position="690"/>
        <end position="709"/>
    </location>
</feature>
<evidence type="ECO:0000259" key="3">
    <source>
        <dbReference type="Pfam" id="PF07859"/>
    </source>
</evidence>
<dbReference type="Gene3D" id="3.40.50.1820">
    <property type="entry name" value="alpha/beta hydrolase"/>
    <property type="match status" value="2"/>
</dbReference>
<gene>
    <name evidence="4" type="primary">LIPE</name>
    <name evidence="4" type="ORF">CFIMG_000089RA</name>
</gene>
<sequence>MIDHVLGRPSARSRRLQVLAVLSFWAMYLKRGSKHGPPFARILSKFFTRRLTPWQIVTLTIMSLYAAQNFSSLVGLSSPDPLSKMYEAGFFRATWVLTALDAGFWTAMKIKNRRLRDLASVIFTVFYLFAADMADEKVRRVRGNLTIDHMRVSWNKGTSPYLNFLQGLIRPRFMRSSPRQLRIARPPGSDYTEPVTAWLYFDGTLAELRKHRRVLVDIPGGGFVAMDPRCNDDKLGCWASKTGMPILALDYRKAPEFPYPYALNECFDVFTMLVRTKGRCIGLAGTEIPKITISGDSSGGNLAVGTTLMIIERTIGHLSATDRNSDLPLPEGLLLFYPSLDMNIGSWMSDEEMALIRDRSMRRTNRSIVRRKTMQYSSLVGTPHHSDDEDASPPAEKVQKKLPERFQAPRKTRKTKASNAATDASADSPVPRGSSQPASEPASTEASAAIPRASSFHPQPLSTRLAMSSKISYFSDRVLTPEMMRAMVIMYIGPHNRPDFRTDYLLSPTIAPDSLLSHFPKTFFLTGERDPLVDDTVIFAGRLRQARRYLFDLDAADPENTSRHHPDDNYTESDILEMTLLPGISHGFLQFPTLYPPAWELLERSAGWIEQSFQCSSGIRRREIRRRDFLQRQAAARAALTDYTTDEETEDKPLEMNLKRKLRPQQQSPSARKGDGASSSDTMVASLKDGLGKVQGVPSNGSSEPVTWKHKIERLVAKKSDGAKPNLGRLNSEDDLVGRRMQGLTSGLTGLDDDQ</sequence>
<dbReference type="GO" id="GO:0019433">
    <property type="term" value="P:triglyceride catabolic process"/>
    <property type="evidence" value="ECO:0007669"/>
    <property type="project" value="TreeGrafter"/>
</dbReference>
<protein>
    <submittedName>
        <fullName evidence="4">Hormone-sensitive lipase</fullName>
    </submittedName>
</protein>
<dbReference type="InterPro" id="IPR013094">
    <property type="entry name" value="AB_hydrolase_3"/>
</dbReference>
<dbReference type="InterPro" id="IPR033140">
    <property type="entry name" value="Lipase_GDXG_put_SER_AS"/>
</dbReference>
<feature type="domain" description="Alpha/beta hydrolase fold-3" evidence="3">
    <location>
        <begin position="468"/>
        <end position="547"/>
    </location>
</feature>
<comment type="caution">
    <text evidence="4">The sequence shown here is derived from an EMBL/GenBank/DDBJ whole genome shotgun (WGS) entry which is preliminary data.</text>
</comment>